<name>A0ABW1EY45_9ACTN</name>
<protein>
    <submittedName>
        <fullName evidence="2">Uncharacterized protein</fullName>
    </submittedName>
</protein>
<dbReference type="RefSeq" id="WP_345330643.1">
    <property type="nucleotide sequence ID" value="NZ_BAAAVH010000123.1"/>
</dbReference>
<reference evidence="3" key="1">
    <citation type="journal article" date="2019" name="Int. J. Syst. Evol. Microbiol.">
        <title>The Global Catalogue of Microorganisms (GCM) 10K type strain sequencing project: providing services to taxonomists for standard genome sequencing and annotation.</title>
        <authorList>
            <consortium name="The Broad Institute Genomics Platform"/>
            <consortium name="The Broad Institute Genome Sequencing Center for Infectious Disease"/>
            <person name="Wu L."/>
            <person name="Ma J."/>
        </authorList>
    </citation>
    <scope>NUCLEOTIDE SEQUENCE [LARGE SCALE GENOMIC DNA]</scope>
    <source>
        <strain evidence="3">CGMCC 4.1469</strain>
    </source>
</reference>
<keyword evidence="3" id="KW-1185">Reference proteome</keyword>
<comment type="caution">
    <text evidence="2">The sequence shown here is derived from an EMBL/GenBank/DDBJ whole genome shotgun (WGS) entry which is preliminary data.</text>
</comment>
<feature type="region of interest" description="Disordered" evidence="1">
    <location>
        <begin position="1"/>
        <end position="39"/>
    </location>
</feature>
<evidence type="ECO:0000313" key="2">
    <source>
        <dbReference type="EMBL" id="MFC5886755.1"/>
    </source>
</evidence>
<proteinExistence type="predicted"/>
<gene>
    <name evidence="2" type="ORF">ACFP0N_17455</name>
</gene>
<dbReference type="EMBL" id="JBHSOD010000020">
    <property type="protein sequence ID" value="MFC5886755.1"/>
    <property type="molecule type" value="Genomic_DNA"/>
</dbReference>
<evidence type="ECO:0000256" key="1">
    <source>
        <dbReference type="SAM" id="MobiDB-lite"/>
    </source>
</evidence>
<organism evidence="2 3">
    <name type="scientific">Kitasatospora aburaviensis</name>
    <dbReference type="NCBI Taxonomy" id="67265"/>
    <lineage>
        <taxon>Bacteria</taxon>
        <taxon>Bacillati</taxon>
        <taxon>Actinomycetota</taxon>
        <taxon>Actinomycetes</taxon>
        <taxon>Kitasatosporales</taxon>
        <taxon>Streptomycetaceae</taxon>
        <taxon>Kitasatospora</taxon>
    </lineage>
</organism>
<accession>A0ABW1EY45</accession>
<dbReference type="Proteomes" id="UP001596067">
    <property type="component" value="Unassembled WGS sequence"/>
</dbReference>
<sequence length="75" mass="8206">MTSQPATGPGQEADSIPALPQRTRGARLREGEPQPDGVDYFAARTPYISRTVEPRPGGADFFHGVRRIEDEEPAQ</sequence>
<evidence type="ECO:0000313" key="3">
    <source>
        <dbReference type="Proteomes" id="UP001596067"/>
    </source>
</evidence>